<evidence type="ECO:0000313" key="7">
    <source>
        <dbReference type="EMBL" id="KAF9468704.1"/>
    </source>
</evidence>
<evidence type="ECO:0000313" key="8">
    <source>
        <dbReference type="Proteomes" id="UP000807353"/>
    </source>
</evidence>
<name>A0A9P5YHG4_9AGAR</name>
<evidence type="ECO:0008006" key="9">
    <source>
        <dbReference type="Google" id="ProtNLM"/>
    </source>
</evidence>
<proteinExistence type="predicted"/>
<organism evidence="7 8">
    <name type="scientific">Collybia nuda</name>
    <dbReference type="NCBI Taxonomy" id="64659"/>
    <lineage>
        <taxon>Eukaryota</taxon>
        <taxon>Fungi</taxon>
        <taxon>Dikarya</taxon>
        <taxon>Basidiomycota</taxon>
        <taxon>Agaricomycotina</taxon>
        <taxon>Agaricomycetes</taxon>
        <taxon>Agaricomycetidae</taxon>
        <taxon>Agaricales</taxon>
        <taxon>Tricholomatineae</taxon>
        <taxon>Clitocybaceae</taxon>
        <taxon>Collybia</taxon>
    </lineage>
</organism>
<protein>
    <recommendedName>
        <fullName evidence="9">Tetraspanin Tsp2</fullName>
    </recommendedName>
</protein>
<accession>A0A9P5YHG4</accession>
<gene>
    <name evidence="7" type="ORF">BDZ94DRAFT_692198</name>
</gene>
<feature type="compositionally biased region" description="Polar residues" evidence="5">
    <location>
        <begin position="29"/>
        <end position="41"/>
    </location>
</feature>
<dbReference type="Pfam" id="PF00335">
    <property type="entry name" value="Tetraspanin"/>
    <property type="match status" value="1"/>
</dbReference>
<evidence type="ECO:0000256" key="2">
    <source>
        <dbReference type="ARBA" id="ARBA00022692"/>
    </source>
</evidence>
<dbReference type="AlphaFoldDB" id="A0A9P5YHG4"/>
<sequence>MERRIPSLSVVGHTFNNLRRRSGNHSSRENSLSPRNEQEVNPTQHTVLLVEHSLPSQPSYILPFAAVAEEHLIHRNRLEEEQESLLGQVLLTPRPDPPFRVESDGSVQTAETHISQISRLPTPDFGSALNSPIEIQVKSRFGPAASPVLFSSTPAPSRPQSVRTESKDSDGSAWSTGADDSDTVTTDSGHNAIIPAIGTTTKFTHKWPRPQSLRYPKSGNDSKSMASHQSESVAIILEDGQGPGTVTVYKWNLFKWSLFFSVLTVFSYGAAGLACAIMTWFRTWEHADVFYVADNDILILITLAASILVFTALVGISGVFLNSRPILATYAILLWPALVSLLAVGYISYKRTAFSLDHKLNLSWSQYYTSVGRLLIQNALQCCGYYNTLHDATPSKQCYSRSPLPGCKSKLYHFENENLNIIWSATFALVPLHLLNITIALLCSNHLTKTFGTGMTPKQYRLSSSDVKADADKILRGMRQAFRWGVQGKSRRPIISVEISLIFDKRDTEEYTKCYSISLVFHKRTKSHLQEAGRVPLNTGFG</sequence>
<feature type="region of interest" description="Disordered" evidence="5">
    <location>
        <begin position="148"/>
        <end position="191"/>
    </location>
</feature>
<keyword evidence="4 6" id="KW-0472">Membrane</keyword>
<comment type="subcellular location">
    <subcellularLocation>
        <location evidence="1">Membrane</location>
        <topology evidence="1">Multi-pass membrane protein</topology>
    </subcellularLocation>
</comment>
<dbReference type="Proteomes" id="UP000807353">
    <property type="component" value="Unassembled WGS sequence"/>
</dbReference>
<dbReference type="EMBL" id="MU150232">
    <property type="protein sequence ID" value="KAF9468704.1"/>
    <property type="molecule type" value="Genomic_DNA"/>
</dbReference>
<dbReference type="OrthoDB" id="2156690at2759"/>
<keyword evidence="8" id="KW-1185">Reference proteome</keyword>
<keyword evidence="3 6" id="KW-1133">Transmembrane helix</keyword>
<feature type="transmembrane region" description="Helical" evidence="6">
    <location>
        <begin position="297"/>
        <end position="320"/>
    </location>
</feature>
<feature type="compositionally biased region" description="Polar residues" evidence="5">
    <location>
        <begin position="149"/>
        <end position="163"/>
    </location>
</feature>
<feature type="region of interest" description="Disordered" evidence="5">
    <location>
        <begin position="16"/>
        <end position="41"/>
    </location>
</feature>
<dbReference type="InterPro" id="IPR008952">
    <property type="entry name" value="Tetraspanin_EC2_sf"/>
</dbReference>
<evidence type="ECO:0000256" key="4">
    <source>
        <dbReference type="ARBA" id="ARBA00023136"/>
    </source>
</evidence>
<feature type="transmembrane region" description="Helical" evidence="6">
    <location>
        <begin position="327"/>
        <end position="349"/>
    </location>
</feature>
<feature type="transmembrane region" description="Helical" evidence="6">
    <location>
        <begin position="421"/>
        <end position="443"/>
    </location>
</feature>
<keyword evidence="2 6" id="KW-0812">Transmembrane</keyword>
<evidence type="ECO:0000256" key="5">
    <source>
        <dbReference type="SAM" id="MobiDB-lite"/>
    </source>
</evidence>
<reference evidence="7" key="1">
    <citation type="submission" date="2020-11" db="EMBL/GenBank/DDBJ databases">
        <authorList>
            <consortium name="DOE Joint Genome Institute"/>
            <person name="Ahrendt S."/>
            <person name="Riley R."/>
            <person name="Andreopoulos W."/>
            <person name="Labutti K."/>
            <person name="Pangilinan J."/>
            <person name="Ruiz-Duenas F.J."/>
            <person name="Barrasa J.M."/>
            <person name="Sanchez-Garcia M."/>
            <person name="Camarero S."/>
            <person name="Miyauchi S."/>
            <person name="Serrano A."/>
            <person name="Linde D."/>
            <person name="Babiker R."/>
            <person name="Drula E."/>
            <person name="Ayuso-Fernandez I."/>
            <person name="Pacheco R."/>
            <person name="Padilla G."/>
            <person name="Ferreira P."/>
            <person name="Barriuso J."/>
            <person name="Kellner H."/>
            <person name="Castanera R."/>
            <person name="Alfaro M."/>
            <person name="Ramirez L."/>
            <person name="Pisabarro A.G."/>
            <person name="Kuo A."/>
            <person name="Tritt A."/>
            <person name="Lipzen A."/>
            <person name="He G."/>
            <person name="Yan M."/>
            <person name="Ng V."/>
            <person name="Cullen D."/>
            <person name="Martin F."/>
            <person name="Rosso M.-N."/>
            <person name="Henrissat B."/>
            <person name="Hibbett D."/>
            <person name="Martinez A.T."/>
            <person name="Grigoriev I.V."/>
        </authorList>
    </citation>
    <scope>NUCLEOTIDE SEQUENCE</scope>
    <source>
        <strain evidence="7">CBS 247.69</strain>
    </source>
</reference>
<comment type="caution">
    <text evidence="7">The sequence shown here is derived from an EMBL/GenBank/DDBJ whole genome shotgun (WGS) entry which is preliminary data.</text>
</comment>
<dbReference type="InterPro" id="IPR018499">
    <property type="entry name" value="Tetraspanin/Peripherin"/>
</dbReference>
<evidence type="ECO:0000256" key="3">
    <source>
        <dbReference type="ARBA" id="ARBA00022989"/>
    </source>
</evidence>
<dbReference type="GO" id="GO:0016020">
    <property type="term" value="C:membrane"/>
    <property type="evidence" value="ECO:0007669"/>
    <property type="project" value="UniProtKB-SubCell"/>
</dbReference>
<feature type="transmembrane region" description="Helical" evidence="6">
    <location>
        <begin position="258"/>
        <end position="281"/>
    </location>
</feature>
<dbReference type="SUPFAM" id="SSF48652">
    <property type="entry name" value="Tetraspanin"/>
    <property type="match status" value="1"/>
</dbReference>
<evidence type="ECO:0000256" key="1">
    <source>
        <dbReference type="ARBA" id="ARBA00004141"/>
    </source>
</evidence>
<evidence type="ECO:0000256" key="6">
    <source>
        <dbReference type="SAM" id="Phobius"/>
    </source>
</evidence>